<evidence type="ECO:0000256" key="12">
    <source>
        <dbReference type="ARBA" id="ARBA00049406"/>
    </source>
</evidence>
<feature type="domain" description="Serine dehydratase beta chain" evidence="14">
    <location>
        <begin position="70"/>
        <end position="111"/>
    </location>
</feature>
<accession>A0A3E3EFF3</accession>
<comment type="pathway">
    <text evidence="2">Carbohydrate biosynthesis; gluconeogenesis.</text>
</comment>
<feature type="domain" description="Serine dehydratase-like alpha subunit" evidence="13">
    <location>
        <begin position="150"/>
        <end position="395"/>
    </location>
</feature>
<dbReference type="PANTHER" id="PTHR30182:SF1">
    <property type="entry name" value="L-SERINE DEHYDRATASE 1"/>
    <property type="match status" value="1"/>
</dbReference>
<evidence type="ECO:0000256" key="2">
    <source>
        <dbReference type="ARBA" id="ARBA00004742"/>
    </source>
</evidence>
<comment type="similarity">
    <text evidence="3">Belongs to the iron-sulfur dependent L-serine dehydratase family.</text>
</comment>
<comment type="cofactor">
    <cofactor evidence="1">
        <name>[4Fe-4S] cluster</name>
        <dbReference type="ChEBI" id="CHEBI:49883"/>
    </cofactor>
</comment>
<evidence type="ECO:0000313" key="15">
    <source>
        <dbReference type="EMBL" id="RGD86634.1"/>
    </source>
</evidence>
<dbReference type="InterPro" id="IPR051318">
    <property type="entry name" value="Fe-S_L-Ser"/>
</dbReference>
<evidence type="ECO:0000259" key="13">
    <source>
        <dbReference type="Pfam" id="PF03313"/>
    </source>
</evidence>
<evidence type="ECO:0000256" key="10">
    <source>
        <dbReference type="ARBA" id="ARBA00023239"/>
    </source>
</evidence>
<reference evidence="15 16" key="1">
    <citation type="submission" date="2018-08" db="EMBL/GenBank/DDBJ databases">
        <title>A genome reference for cultivated species of the human gut microbiota.</title>
        <authorList>
            <person name="Zou Y."/>
            <person name="Xue W."/>
            <person name="Luo G."/>
        </authorList>
    </citation>
    <scope>NUCLEOTIDE SEQUENCE [LARGE SCALE GENOMIC DNA]</scope>
    <source>
        <strain evidence="15 16">OM06-4</strain>
    </source>
</reference>
<dbReference type="GO" id="GO:0046872">
    <property type="term" value="F:metal ion binding"/>
    <property type="evidence" value="ECO:0007669"/>
    <property type="project" value="UniProtKB-KW"/>
</dbReference>
<comment type="catalytic activity">
    <reaction evidence="12">
        <text>L-serine = pyruvate + NH4(+)</text>
        <dbReference type="Rhea" id="RHEA:19169"/>
        <dbReference type="ChEBI" id="CHEBI:15361"/>
        <dbReference type="ChEBI" id="CHEBI:28938"/>
        <dbReference type="ChEBI" id="CHEBI:33384"/>
        <dbReference type="EC" id="4.3.1.17"/>
    </reaction>
</comment>
<comment type="caution">
    <text evidence="15">The sequence shown here is derived from an EMBL/GenBank/DDBJ whole genome shotgun (WGS) entry which is preliminary data.</text>
</comment>
<dbReference type="GO" id="GO:0003941">
    <property type="term" value="F:L-serine ammonia-lyase activity"/>
    <property type="evidence" value="ECO:0007669"/>
    <property type="project" value="UniProtKB-EC"/>
</dbReference>
<keyword evidence="5" id="KW-0312">Gluconeogenesis</keyword>
<evidence type="ECO:0000259" key="14">
    <source>
        <dbReference type="Pfam" id="PF03315"/>
    </source>
</evidence>
<evidence type="ECO:0000256" key="6">
    <source>
        <dbReference type="ARBA" id="ARBA00022485"/>
    </source>
</evidence>
<evidence type="ECO:0000256" key="3">
    <source>
        <dbReference type="ARBA" id="ARBA00008636"/>
    </source>
</evidence>
<dbReference type="AlphaFoldDB" id="A0A3E3EFF3"/>
<proteinExistence type="inferred from homology"/>
<dbReference type="InterPro" id="IPR029009">
    <property type="entry name" value="ASB_dom_sf"/>
</dbReference>
<dbReference type="GO" id="GO:0006094">
    <property type="term" value="P:gluconeogenesis"/>
    <property type="evidence" value="ECO:0007669"/>
    <property type="project" value="UniProtKB-KW"/>
</dbReference>
<dbReference type="EC" id="4.3.1.17" evidence="4"/>
<dbReference type="PANTHER" id="PTHR30182">
    <property type="entry name" value="L-SERINE DEHYDRATASE"/>
    <property type="match status" value="1"/>
</dbReference>
<feature type="domain" description="Serine dehydratase beta chain" evidence="14">
    <location>
        <begin position="3"/>
        <end position="58"/>
    </location>
</feature>
<dbReference type="InterPro" id="IPR005130">
    <property type="entry name" value="Ser_deHydtase-like_asu"/>
</dbReference>
<sequence>MESLRELYKIGVGPSSSHTMGPQRAALKVKETYPQATHFEVYLHGSLALTGKGHLTDYIIEETLGKDSVKIHFVNTALPKHPNGMIFEIYRENQLLDKITVYSVGGGALMYDDSSLQPSKQVYPHGNLTEILEYCDRKGINLYDYTIEYEDEHFKAYLFEVLNAMFACVEAGLSTTGVIPGKLGLKRVAKSMYHQAINTRRSGERDRLLVSSYAYAVSEENASGHRIVTAPTCGASGVLPAVLYYCYKQLEIPRKEIIKALAVAGIFGNVIKTNATISGADGGCQAEIGSACAMAAAAYGWILELNNNLIQYAGEMGLEHNLGLTCDPVGGYVQIPCIERNGFGALRAMDAAMYAKQLGYLRKNKVSFDAVVRVMKETGKDLNSAYKETSLGGLAKEFGFENED</sequence>
<dbReference type="EMBL" id="QUSL01000004">
    <property type="protein sequence ID" value="RGD86634.1"/>
    <property type="molecule type" value="Genomic_DNA"/>
</dbReference>
<keyword evidence="6" id="KW-0004">4Fe-4S</keyword>
<dbReference type="Pfam" id="PF03315">
    <property type="entry name" value="SDH_beta"/>
    <property type="match status" value="2"/>
</dbReference>
<evidence type="ECO:0000256" key="5">
    <source>
        <dbReference type="ARBA" id="ARBA00022432"/>
    </source>
</evidence>
<dbReference type="GO" id="GO:0051539">
    <property type="term" value="F:4 iron, 4 sulfur cluster binding"/>
    <property type="evidence" value="ECO:0007669"/>
    <property type="project" value="UniProtKB-KW"/>
</dbReference>
<dbReference type="InterPro" id="IPR005131">
    <property type="entry name" value="Ser_deHydtase_bsu"/>
</dbReference>
<evidence type="ECO:0000256" key="4">
    <source>
        <dbReference type="ARBA" id="ARBA00012093"/>
    </source>
</evidence>
<gene>
    <name evidence="15" type="ORF">DXB93_03750</name>
</gene>
<keyword evidence="9" id="KW-0411">Iron-sulfur</keyword>
<evidence type="ECO:0000256" key="7">
    <source>
        <dbReference type="ARBA" id="ARBA00022723"/>
    </source>
</evidence>
<evidence type="ECO:0000256" key="1">
    <source>
        <dbReference type="ARBA" id="ARBA00001966"/>
    </source>
</evidence>
<dbReference type="Gene3D" id="3.30.1330.90">
    <property type="entry name" value="D-3-phosphoglycerate dehydrogenase, domain 3"/>
    <property type="match status" value="2"/>
</dbReference>
<evidence type="ECO:0000256" key="8">
    <source>
        <dbReference type="ARBA" id="ARBA00023004"/>
    </source>
</evidence>
<keyword evidence="10 15" id="KW-0456">Lyase</keyword>
<evidence type="ECO:0000313" key="16">
    <source>
        <dbReference type="Proteomes" id="UP000261032"/>
    </source>
</evidence>
<dbReference type="RefSeq" id="WP_117580577.1">
    <property type="nucleotide sequence ID" value="NZ_QUSL01000004.1"/>
</dbReference>
<name>A0A3E3EFF3_9FIRM</name>
<evidence type="ECO:0000256" key="11">
    <source>
        <dbReference type="ARBA" id="ARBA00041766"/>
    </source>
</evidence>
<evidence type="ECO:0000256" key="9">
    <source>
        <dbReference type="ARBA" id="ARBA00023014"/>
    </source>
</evidence>
<keyword evidence="8" id="KW-0408">Iron</keyword>
<protein>
    <recommendedName>
        <fullName evidence="4">L-serine ammonia-lyase</fullName>
        <ecNumber evidence="4">4.3.1.17</ecNumber>
    </recommendedName>
    <alternativeName>
        <fullName evidence="11">L-serine deaminase</fullName>
    </alternativeName>
</protein>
<dbReference type="SUPFAM" id="SSF143548">
    <property type="entry name" value="Serine metabolism enzymes domain"/>
    <property type="match status" value="1"/>
</dbReference>
<dbReference type="Pfam" id="PF03313">
    <property type="entry name" value="SDH_alpha"/>
    <property type="match status" value="1"/>
</dbReference>
<organism evidence="15 16">
    <name type="scientific">Thomasclavelia ramosa</name>
    <dbReference type="NCBI Taxonomy" id="1547"/>
    <lineage>
        <taxon>Bacteria</taxon>
        <taxon>Bacillati</taxon>
        <taxon>Bacillota</taxon>
        <taxon>Erysipelotrichia</taxon>
        <taxon>Erysipelotrichales</taxon>
        <taxon>Coprobacillaceae</taxon>
        <taxon>Thomasclavelia</taxon>
    </lineage>
</organism>
<keyword evidence="7" id="KW-0479">Metal-binding</keyword>
<dbReference type="Proteomes" id="UP000261032">
    <property type="component" value="Unassembled WGS sequence"/>
</dbReference>